<dbReference type="InterPro" id="IPR000642">
    <property type="entry name" value="Peptidase_M41"/>
</dbReference>
<dbReference type="Gene3D" id="3.40.50.300">
    <property type="entry name" value="P-loop containing nucleotide triphosphate hydrolases"/>
    <property type="match status" value="1"/>
</dbReference>
<keyword evidence="9" id="KW-0378">Hydrolase</keyword>
<dbReference type="InterPro" id="IPR003959">
    <property type="entry name" value="ATPase_AAA_core"/>
</dbReference>
<evidence type="ECO:0000313" key="18">
    <source>
        <dbReference type="EMBL" id="BAH07466.1"/>
    </source>
</evidence>
<dbReference type="GO" id="GO:0005524">
    <property type="term" value="F:ATP binding"/>
    <property type="evidence" value="ECO:0007669"/>
    <property type="project" value="UniProtKB-KW"/>
</dbReference>
<protein>
    <recommendedName>
        <fullName evidence="17">AAA+ ATPase domain-containing protein</fullName>
    </recommendedName>
</protein>
<dbReference type="Pfam" id="PF00004">
    <property type="entry name" value="AAA"/>
    <property type="match status" value="1"/>
</dbReference>
<dbReference type="GO" id="GO:0008270">
    <property type="term" value="F:zinc ion binding"/>
    <property type="evidence" value="ECO:0007669"/>
    <property type="project" value="InterPro"/>
</dbReference>
<dbReference type="KEGG" id="ckr:CKR_2415"/>
<gene>
    <name evidence="18" type="ordered locus">CKR_2415</name>
</gene>
<dbReference type="GO" id="GO:0004176">
    <property type="term" value="F:ATP-dependent peptidase activity"/>
    <property type="evidence" value="ECO:0007669"/>
    <property type="project" value="InterPro"/>
</dbReference>
<evidence type="ECO:0000256" key="10">
    <source>
        <dbReference type="ARBA" id="ARBA00022833"/>
    </source>
</evidence>
<feature type="transmembrane region" description="Helical" evidence="16">
    <location>
        <begin position="32"/>
        <end position="52"/>
    </location>
</feature>
<evidence type="ECO:0000256" key="3">
    <source>
        <dbReference type="ARBA" id="ARBA00010044"/>
    </source>
</evidence>
<evidence type="ECO:0000256" key="12">
    <source>
        <dbReference type="ARBA" id="ARBA00022989"/>
    </source>
</evidence>
<dbReference type="Gene3D" id="1.10.8.60">
    <property type="match status" value="1"/>
</dbReference>
<evidence type="ECO:0000256" key="15">
    <source>
        <dbReference type="RuleBase" id="RU003651"/>
    </source>
</evidence>
<dbReference type="EMBL" id="AP009049">
    <property type="protein sequence ID" value="BAH07466.1"/>
    <property type="molecule type" value="Genomic_DNA"/>
</dbReference>
<evidence type="ECO:0000256" key="14">
    <source>
        <dbReference type="ARBA" id="ARBA00023136"/>
    </source>
</evidence>
<dbReference type="InterPro" id="IPR003593">
    <property type="entry name" value="AAA+_ATPase"/>
</dbReference>
<evidence type="ECO:0000256" key="16">
    <source>
        <dbReference type="SAM" id="Phobius"/>
    </source>
</evidence>
<evidence type="ECO:0000256" key="13">
    <source>
        <dbReference type="ARBA" id="ARBA00023049"/>
    </source>
</evidence>
<dbReference type="PANTHER" id="PTHR23076:SF97">
    <property type="entry name" value="ATP-DEPENDENT ZINC METALLOPROTEASE YME1L1"/>
    <property type="match status" value="1"/>
</dbReference>
<evidence type="ECO:0000259" key="17">
    <source>
        <dbReference type="SMART" id="SM00382"/>
    </source>
</evidence>
<feature type="domain" description="AAA+ ATPase" evidence="17">
    <location>
        <begin position="206"/>
        <end position="348"/>
    </location>
</feature>
<dbReference type="GO" id="GO:0006508">
    <property type="term" value="P:proteolysis"/>
    <property type="evidence" value="ECO:0007669"/>
    <property type="project" value="UniProtKB-KW"/>
</dbReference>
<comment type="similarity">
    <text evidence="15">Belongs to the AAA ATPase family.</text>
</comment>
<keyword evidence="5" id="KW-0645">Protease</keyword>
<accession>B9E4P1</accession>
<dbReference type="InterPro" id="IPR041569">
    <property type="entry name" value="AAA_lid_3"/>
</dbReference>
<evidence type="ECO:0000256" key="7">
    <source>
        <dbReference type="ARBA" id="ARBA00022723"/>
    </source>
</evidence>
<dbReference type="GO" id="GO:0005886">
    <property type="term" value="C:plasma membrane"/>
    <property type="evidence" value="ECO:0007669"/>
    <property type="project" value="TreeGrafter"/>
</dbReference>
<keyword evidence="11 15" id="KW-0067">ATP-binding</keyword>
<dbReference type="FunFam" id="3.40.50.300:FF:000001">
    <property type="entry name" value="ATP-dependent zinc metalloprotease FtsH"/>
    <property type="match status" value="1"/>
</dbReference>
<comment type="subcellular location">
    <subcellularLocation>
        <location evidence="2">Membrane</location>
    </subcellularLocation>
</comment>
<dbReference type="Gene3D" id="1.20.58.760">
    <property type="entry name" value="Peptidase M41"/>
    <property type="match status" value="1"/>
</dbReference>
<dbReference type="PANTHER" id="PTHR23076">
    <property type="entry name" value="METALLOPROTEASE M41 FTSH"/>
    <property type="match status" value="1"/>
</dbReference>
<reference evidence="19" key="1">
    <citation type="submission" date="2005-09" db="EMBL/GenBank/DDBJ databases">
        <title>Complete genome sequence of Clostridium kluyveri and comparative genomics of Clostridia species.</title>
        <authorList>
            <person name="Inui M."/>
            <person name="Nonaka H."/>
            <person name="Shinoda Y."/>
            <person name="Ikenaga Y."/>
            <person name="Abe M."/>
            <person name="Naito K."/>
            <person name="Vertes A.A."/>
            <person name="Yukawa H."/>
        </authorList>
    </citation>
    <scope>NUCLEOTIDE SEQUENCE [LARGE SCALE GENOMIC DNA]</scope>
    <source>
        <strain evidence="19">NBRC 12016</strain>
    </source>
</reference>
<evidence type="ECO:0000256" key="1">
    <source>
        <dbReference type="ARBA" id="ARBA00001947"/>
    </source>
</evidence>
<dbReference type="GO" id="GO:0030163">
    <property type="term" value="P:protein catabolic process"/>
    <property type="evidence" value="ECO:0007669"/>
    <property type="project" value="TreeGrafter"/>
</dbReference>
<keyword evidence="4" id="KW-1003">Cell membrane</keyword>
<evidence type="ECO:0000256" key="6">
    <source>
        <dbReference type="ARBA" id="ARBA00022692"/>
    </source>
</evidence>
<keyword evidence="14 16" id="KW-0472">Membrane</keyword>
<dbReference type="GO" id="GO:0016887">
    <property type="term" value="F:ATP hydrolysis activity"/>
    <property type="evidence" value="ECO:0007669"/>
    <property type="project" value="InterPro"/>
</dbReference>
<dbReference type="HOGENOM" id="CLU_000688_16_2_9"/>
<dbReference type="SUPFAM" id="SSF140990">
    <property type="entry name" value="FtsH protease domain-like"/>
    <property type="match status" value="1"/>
</dbReference>
<organism evidence="18 19">
    <name type="scientific">Clostridium kluyveri (strain NBRC 12016)</name>
    <dbReference type="NCBI Taxonomy" id="583346"/>
    <lineage>
        <taxon>Bacteria</taxon>
        <taxon>Bacillati</taxon>
        <taxon>Bacillota</taxon>
        <taxon>Clostridia</taxon>
        <taxon>Eubacteriales</taxon>
        <taxon>Clostridiaceae</taxon>
        <taxon>Clostridium</taxon>
    </lineage>
</organism>
<dbReference type="Gene3D" id="3.30.720.210">
    <property type="match status" value="1"/>
</dbReference>
<dbReference type="CDD" id="cd19501">
    <property type="entry name" value="RecA-like_FtsH"/>
    <property type="match status" value="1"/>
</dbReference>
<dbReference type="PROSITE" id="PS00674">
    <property type="entry name" value="AAA"/>
    <property type="match status" value="1"/>
</dbReference>
<keyword evidence="10" id="KW-0862">Zinc</keyword>
<dbReference type="InterPro" id="IPR027417">
    <property type="entry name" value="P-loop_NTPase"/>
</dbReference>
<evidence type="ECO:0000256" key="2">
    <source>
        <dbReference type="ARBA" id="ARBA00004370"/>
    </source>
</evidence>
<dbReference type="Pfam" id="PF06480">
    <property type="entry name" value="FtsH_ext"/>
    <property type="match status" value="1"/>
</dbReference>
<dbReference type="Pfam" id="PF01434">
    <property type="entry name" value="Peptidase_M41"/>
    <property type="match status" value="1"/>
</dbReference>
<keyword evidence="8 15" id="KW-0547">Nucleotide-binding</keyword>
<name>B9E4P1_CLOK1</name>
<evidence type="ECO:0000256" key="5">
    <source>
        <dbReference type="ARBA" id="ARBA00022670"/>
    </source>
</evidence>
<keyword evidence="13" id="KW-0482">Metalloprotease</keyword>
<dbReference type="SUPFAM" id="SSF52540">
    <property type="entry name" value="P-loop containing nucleoside triphosphate hydrolases"/>
    <property type="match status" value="1"/>
</dbReference>
<keyword evidence="7" id="KW-0479">Metal-binding</keyword>
<evidence type="ECO:0000256" key="9">
    <source>
        <dbReference type="ARBA" id="ARBA00022801"/>
    </source>
</evidence>
<dbReference type="InterPro" id="IPR003960">
    <property type="entry name" value="ATPase_AAA_CS"/>
</dbReference>
<dbReference type="InterPro" id="IPR037219">
    <property type="entry name" value="Peptidase_M41-like"/>
</dbReference>
<evidence type="ECO:0000256" key="4">
    <source>
        <dbReference type="ARBA" id="ARBA00022475"/>
    </source>
</evidence>
<dbReference type="Proteomes" id="UP000007969">
    <property type="component" value="Chromosome"/>
</dbReference>
<sequence length="608" mass="68918">MNYRYFLYYKLIHLFQEGMLMKNIIKNIKNKFILIPIFTFILSLSFLIFISYKNNSMDYKSYTLFQKDLLDKRISTVYITDNPKIRIKLKDGSIYETDNPRTPNIKQTLLENNILVSEDYPANSKQIYPGTLMLLSVISIIFMAVKNSEKVSKKTLPIDSLETTVVKDFNYTFENVAGNEEAKESVKDVVDFLKNPEKYTSYGARMPKGIMLYGQPGTGKTLLAKAVAGEANVPFYAVSGSDFIQIYVGVGASRIRQLFKKARNNSTGKAVIFIDEIDAIGKKRDGSNSSGGSDERDQTLNALLTEMSGFNEKKGIVVIAATNRLDMLDPALLRPGRFDRHIEITLPDISSRKKIIALHLNNKPVGNLNLHEWAQKTSYFSGAKIENLVNEAAIIACKENSRAIEDTHMDRAFSIILAGYEKKNRDYIKDTDKKITAYHEVGHALVSLKVLPNEKISKVTIIPSTNGVGGYTLSIPEDKLYENKDYLKKRIMILLGGRAAEEVIFGSNYITTGAHNDLQRSTHIAFNMITQYGMGETLGLLNMQELMKLNINQDKIIEECKKLIDSMYYHTKNIIIENRPYLKKITELLIEKETLYAKDLDNLKLISK</sequence>
<dbReference type="GO" id="GO:0004222">
    <property type="term" value="F:metalloendopeptidase activity"/>
    <property type="evidence" value="ECO:0007669"/>
    <property type="project" value="InterPro"/>
</dbReference>
<proteinExistence type="inferred from homology"/>
<keyword evidence="6 16" id="KW-0812">Transmembrane</keyword>
<evidence type="ECO:0000256" key="11">
    <source>
        <dbReference type="ARBA" id="ARBA00022840"/>
    </source>
</evidence>
<comment type="similarity">
    <text evidence="3">In the C-terminal section; belongs to the peptidase M41 family.</text>
</comment>
<dbReference type="InterPro" id="IPR011546">
    <property type="entry name" value="Pept_M41_FtsH_extracell"/>
</dbReference>
<dbReference type="AlphaFoldDB" id="B9E4P1"/>
<evidence type="ECO:0000256" key="8">
    <source>
        <dbReference type="ARBA" id="ARBA00022741"/>
    </source>
</evidence>
<dbReference type="Pfam" id="PF17862">
    <property type="entry name" value="AAA_lid_3"/>
    <property type="match status" value="1"/>
</dbReference>
<dbReference type="SMART" id="SM00382">
    <property type="entry name" value="AAA"/>
    <property type="match status" value="1"/>
</dbReference>
<keyword evidence="12 16" id="KW-1133">Transmembrane helix</keyword>
<evidence type="ECO:0000313" key="19">
    <source>
        <dbReference type="Proteomes" id="UP000007969"/>
    </source>
</evidence>
<comment type="cofactor">
    <cofactor evidence="1">
        <name>Zn(2+)</name>
        <dbReference type="ChEBI" id="CHEBI:29105"/>
    </cofactor>
</comment>